<comment type="caution">
    <text evidence="1">The sequence shown here is derived from an EMBL/GenBank/DDBJ whole genome shotgun (WGS) entry which is preliminary data.</text>
</comment>
<name>A0ABQ6CGG2_9HYPH</name>
<gene>
    <name evidence="1" type="ORF">GCM10007874_17900</name>
</gene>
<sequence>MAQTPDVSQTIDTVLGDHAKYQAVIAALQAGVKNRDAAAVAALVSYPITVKIHGKKTRIKTAADFAKNYDAIITPAIAAVIEDQNYDDLLVNAQGIMFGKGEVWISGICKDTACRQSDVKVVTIQASAS</sequence>
<evidence type="ECO:0000313" key="2">
    <source>
        <dbReference type="Proteomes" id="UP001156882"/>
    </source>
</evidence>
<reference evidence="2" key="1">
    <citation type="journal article" date="2019" name="Int. J. Syst. Evol. Microbiol.">
        <title>The Global Catalogue of Microorganisms (GCM) 10K type strain sequencing project: providing services to taxonomists for standard genome sequencing and annotation.</title>
        <authorList>
            <consortium name="The Broad Institute Genomics Platform"/>
            <consortium name="The Broad Institute Genome Sequencing Center for Infectious Disease"/>
            <person name="Wu L."/>
            <person name="Ma J."/>
        </authorList>
    </citation>
    <scope>NUCLEOTIDE SEQUENCE [LARGE SCALE GENOMIC DNA]</scope>
    <source>
        <strain evidence="2">NBRC 101365</strain>
    </source>
</reference>
<organism evidence="1 2">
    <name type="scientific">Labrys miyagiensis</name>
    <dbReference type="NCBI Taxonomy" id="346912"/>
    <lineage>
        <taxon>Bacteria</taxon>
        <taxon>Pseudomonadati</taxon>
        <taxon>Pseudomonadota</taxon>
        <taxon>Alphaproteobacteria</taxon>
        <taxon>Hyphomicrobiales</taxon>
        <taxon>Xanthobacteraceae</taxon>
        <taxon>Labrys</taxon>
    </lineage>
</organism>
<keyword evidence="2" id="KW-1185">Reference proteome</keyword>
<dbReference type="EMBL" id="BSPC01000015">
    <property type="protein sequence ID" value="GLS18773.1"/>
    <property type="molecule type" value="Genomic_DNA"/>
</dbReference>
<dbReference type="Proteomes" id="UP001156882">
    <property type="component" value="Unassembled WGS sequence"/>
</dbReference>
<accession>A0ABQ6CGG2</accession>
<protein>
    <submittedName>
        <fullName evidence="1">Uncharacterized protein</fullName>
    </submittedName>
</protein>
<evidence type="ECO:0000313" key="1">
    <source>
        <dbReference type="EMBL" id="GLS18773.1"/>
    </source>
</evidence>
<proteinExistence type="predicted"/>